<feature type="signal peptide" evidence="2">
    <location>
        <begin position="1"/>
        <end position="22"/>
    </location>
</feature>
<comment type="caution">
    <text evidence="3">The sequence shown here is derived from an EMBL/GenBank/DDBJ whole genome shotgun (WGS) entry which is preliminary data.</text>
</comment>
<dbReference type="PANTHER" id="PTHR30006:SF2">
    <property type="entry name" value="ABC TRANSPORTER SUBSTRATE-BINDING PROTEIN"/>
    <property type="match status" value="1"/>
</dbReference>
<evidence type="ECO:0000313" key="4">
    <source>
        <dbReference type="Proteomes" id="UP001597104"/>
    </source>
</evidence>
<dbReference type="SUPFAM" id="SSF53850">
    <property type="entry name" value="Periplasmic binding protein-like II"/>
    <property type="match status" value="1"/>
</dbReference>
<proteinExistence type="predicted"/>
<dbReference type="RefSeq" id="WP_137636865.1">
    <property type="nucleotide sequence ID" value="NZ_BJDN01000003.1"/>
</dbReference>
<dbReference type="InterPro" id="IPR006059">
    <property type="entry name" value="SBP"/>
</dbReference>
<organism evidence="3 4">
    <name type="scientific">Loigolactobacillus binensis</name>
    <dbReference type="NCBI Taxonomy" id="2559922"/>
    <lineage>
        <taxon>Bacteria</taxon>
        <taxon>Bacillati</taxon>
        <taxon>Bacillota</taxon>
        <taxon>Bacilli</taxon>
        <taxon>Lactobacillales</taxon>
        <taxon>Lactobacillaceae</taxon>
        <taxon>Loigolactobacillus</taxon>
    </lineage>
</organism>
<gene>
    <name evidence="3" type="ORF">ACFQZ7_12580</name>
</gene>
<accession>A0ABW3EFL7</accession>
<protein>
    <submittedName>
        <fullName evidence="3">PotD/PotF family extracellular solute-binding protein</fullName>
    </submittedName>
</protein>
<dbReference type="CDD" id="cd13589">
    <property type="entry name" value="PBP2_polyamine_RpCGA009"/>
    <property type="match status" value="1"/>
</dbReference>
<dbReference type="EMBL" id="JBHTIO010000055">
    <property type="protein sequence ID" value="MFD0898550.1"/>
    <property type="molecule type" value="Genomic_DNA"/>
</dbReference>
<dbReference type="Pfam" id="PF13416">
    <property type="entry name" value="SBP_bac_8"/>
    <property type="match status" value="1"/>
</dbReference>
<evidence type="ECO:0000256" key="2">
    <source>
        <dbReference type="SAM" id="SignalP"/>
    </source>
</evidence>
<reference evidence="4" key="1">
    <citation type="journal article" date="2019" name="Int. J. Syst. Evol. Microbiol.">
        <title>The Global Catalogue of Microorganisms (GCM) 10K type strain sequencing project: providing services to taxonomists for standard genome sequencing and annotation.</title>
        <authorList>
            <consortium name="The Broad Institute Genomics Platform"/>
            <consortium name="The Broad Institute Genome Sequencing Center for Infectious Disease"/>
            <person name="Wu L."/>
            <person name="Ma J."/>
        </authorList>
    </citation>
    <scope>NUCLEOTIDE SEQUENCE [LARGE SCALE GENOMIC DNA]</scope>
    <source>
        <strain evidence="4">CCM 8925</strain>
    </source>
</reference>
<keyword evidence="4" id="KW-1185">Reference proteome</keyword>
<sequence length="367" mass="40492">MKLFKKHLWAVPILVTILLITAGCSNNKSKKVADAQNNDKELTVAVYSGDWAKSIKKAALTAFTKKTGIKVNIVEGADAEWITKLNANKGKTAPYDLLILQPDSIQKAADAQLLEPLKSDCAKNLNDLYPAIQNKLTFNNKLYAAGFSVGQLGLAYRKDLVKNVPEKWSDLWNNEYKGHIAISPLTYSAGLQTFSGIINAQGGKESNSKNVQRAFNSLKTLKSSVTSYPDNPGSIQTLLQRGDTWVVPFWDGRVFALQQSGMKLGFSYPKDGAVAAVASWSIAKDSAHKNNAYKLLNYLSSPTVQKKFSDTSYYGMSNKNVKYSPEVKSKIKTGNKELSTLKWVDYKTADKQLSNWTTQWTNVLGGN</sequence>
<dbReference type="PROSITE" id="PS51257">
    <property type="entry name" value="PROKAR_LIPOPROTEIN"/>
    <property type="match status" value="1"/>
</dbReference>
<evidence type="ECO:0000313" key="3">
    <source>
        <dbReference type="EMBL" id="MFD0898550.1"/>
    </source>
</evidence>
<name>A0ABW3EFL7_9LACO</name>
<evidence type="ECO:0000256" key="1">
    <source>
        <dbReference type="ARBA" id="ARBA00022729"/>
    </source>
</evidence>
<dbReference type="PANTHER" id="PTHR30006">
    <property type="entry name" value="THIAMINE-BINDING PERIPLASMIC PROTEIN-RELATED"/>
    <property type="match status" value="1"/>
</dbReference>
<feature type="chain" id="PRO_5046597061" evidence="2">
    <location>
        <begin position="23"/>
        <end position="367"/>
    </location>
</feature>
<keyword evidence="1 2" id="KW-0732">Signal</keyword>
<dbReference type="Proteomes" id="UP001597104">
    <property type="component" value="Unassembled WGS sequence"/>
</dbReference>
<dbReference type="Gene3D" id="3.40.190.10">
    <property type="entry name" value="Periplasmic binding protein-like II"/>
    <property type="match status" value="2"/>
</dbReference>